<keyword evidence="8" id="KW-0915">Sodium</keyword>
<dbReference type="InterPro" id="IPR050277">
    <property type="entry name" value="Sodium:Solute_Symporter"/>
</dbReference>
<keyword evidence="5 13" id="KW-0812">Transmembrane</keyword>
<evidence type="ECO:0000313" key="15">
    <source>
        <dbReference type="Proteomes" id="UP000219689"/>
    </source>
</evidence>
<evidence type="ECO:0000256" key="8">
    <source>
        <dbReference type="ARBA" id="ARBA00023053"/>
    </source>
</evidence>
<evidence type="ECO:0000256" key="5">
    <source>
        <dbReference type="ARBA" id="ARBA00022692"/>
    </source>
</evidence>
<feature type="transmembrane region" description="Helical" evidence="13">
    <location>
        <begin position="48"/>
        <end position="73"/>
    </location>
</feature>
<keyword evidence="7 13" id="KW-1133">Transmembrane helix</keyword>
<evidence type="ECO:0000256" key="2">
    <source>
        <dbReference type="ARBA" id="ARBA00006434"/>
    </source>
</evidence>
<keyword evidence="10 13" id="KW-0472">Membrane</keyword>
<feature type="transmembrane region" description="Helical" evidence="13">
    <location>
        <begin position="313"/>
        <end position="338"/>
    </location>
</feature>
<comment type="caution">
    <text evidence="14">The sequence shown here is derived from an EMBL/GenBank/DDBJ whole genome shotgun (WGS) entry which is preliminary data.</text>
</comment>
<keyword evidence="4" id="KW-1003">Cell membrane</keyword>
<evidence type="ECO:0000256" key="1">
    <source>
        <dbReference type="ARBA" id="ARBA00004651"/>
    </source>
</evidence>
<dbReference type="AlphaFoldDB" id="A0A2A5QPX2"/>
<keyword evidence="15" id="KW-1185">Reference proteome</keyword>
<comment type="similarity">
    <text evidence="2 12">Belongs to the sodium:solute symporter (SSF) (TC 2.A.21) family.</text>
</comment>
<keyword evidence="9" id="KW-0406">Ion transport</keyword>
<feature type="transmembrane region" description="Helical" evidence="13">
    <location>
        <begin position="79"/>
        <end position="100"/>
    </location>
</feature>
<gene>
    <name evidence="14" type="ORF">CP557_20570</name>
</gene>
<organism evidence="14 15">
    <name type="scientific">Natrinema ejinorense</name>
    <dbReference type="NCBI Taxonomy" id="373386"/>
    <lineage>
        <taxon>Archaea</taxon>
        <taxon>Methanobacteriati</taxon>
        <taxon>Methanobacteriota</taxon>
        <taxon>Stenosarchaea group</taxon>
        <taxon>Halobacteria</taxon>
        <taxon>Halobacteriales</taxon>
        <taxon>Natrialbaceae</taxon>
        <taxon>Natrinema</taxon>
    </lineage>
</organism>
<evidence type="ECO:0000313" key="14">
    <source>
        <dbReference type="EMBL" id="PCR88877.1"/>
    </source>
</evidence>
<evidence type="ECO:0000256" key="11">
    <source>
        <dbReference type="ARBA" id="ARBA00023201"/>
    </source>
</evidence>
<evidence type="ECO:0000256" key="9">
    <source>
        <dbReference type="ARBA" id="ARBA00023065"/>
    </source>
</evidence>
<feature type="transmembrane region" description="Helical" evidence="13">
    <location>
        <begin position="182"/>
        <end position="202"/>
    </location>
</feature>
<evidence type="ECO:0000256" key="4">
    <source>
        <dbReference type="ARBA" id="ARBA00022475"/>
    </source>
</evidence>
<dbReference type="PANTHER" id="PTHR48086:SF3">
    <property type="entry name" value="SODIUM_PROLINE SYMPORTER"/>
    <property type="match status" value="1"/>
</dbReference>
<evidence type="ECO:0000256" key="6">
    <source>
        <dbReference type="ARBA" id="ARBA00022847"/>
    </source>
</evidence>
<dbReference type="CDD" id="cd10322">
    <property type="entry name" value="SLC5sbd"/>
    <property type="match status" value="1"/>
</dbReference>
<protein>
    <recommendedName>
        <fullName evidence="16">Sodium:solute symporter</fullName>
    </recommendedName>
</protein>
<feature type="transmembrane region" description="Helical" evidence="13">
    <location>
        <begin position="121"/>
        <end position="140"/>
    </location>
</feature>
<feature type="transmembrane region" description="Helical" evidence="13">
    <location>
        <begin position="416"/>
        <end position="434"/>
    </location>
</feature>
<dbReference type="InterPro" id="IPR038377">
    <property type="entry name" value="Na/Glc_symporter_sf"/>
</dbReference>
<dbReference type="PANTHER" id="PTHR48086">
    <property type="entry name" value="SODIUM/PROLINE SYMPORTER-RELATED"/>
    <property type="match status" value="1"/>
</dbReference>
<feature type="transmembrane region" description="Helical" evidence="13">
    <location>
        <begin position="146"/>
        <end position="170"/>
    </location>
</feature>
<dbReference type="GO" id="GO:0006814">
    <property type="term" value="P:sodium ion transport"/>
    <property type="evidence" value="ECO:0007669"/>
    <property type="project" value="UniProtKB-KW"/>
</dbReference>
<sequence length="490" mass="52896">MVAQGLVYASMVGAYLIIIMGLAVYIATRWIDDPGDFMLAGREIGSWASGFALLAILMSGGFVPAIVLHGYLYGVGGAWFFWGWTIGQALVFLTYATFWRRSGAYTPAEYFEFGYGVSGRLAVLLASIVAMLMIAAFQFVGAGALVAGLMGVDLFTAVVGVGGITIGYTLLSGMWGITISDFIQAIWVMVSVFILIPVYLFMNHGMPSAAAPDISAQMMQWPFGSMAVASFAGGTVISIVWQNWLLANSPYYWVRASATRSEKALRRGYMIAIVFSAFIAVSGAFIGLWAQMLTNPDAADQAFGTLLADEVPVWLGGLAASGVIAATMSTADAVYQGIVNTVVRDYVQRFTSINDRERLLLVGRLVVVVAGFLTVVIALAYPGQLGAMIAFAFAFVAPIFVLNFDAWLIRYGTKEAAVITVLVIIPLVTYWEFYSPYIEAVNTLWVAGAVSFVMFYGISTLVRVTGPWWSDSVDNLGDQLSADIWRQGGD</sequence>
<feature type="transmembrane region" description="Helical" evidence="13">
    <location>
        <begin position="440"/>
        <end position="462"/>
    </location>
</feature>
<dbReference type="Pfam" id="PF00474">
    <property type="entry name" value="SSF"/>
    <property type="match status" value="1"/>
</dbReference>
<dbReference type="InterPro" id="IPR001734">
    <property type="entry name" value="Na/solute_symporter"/>
</dbReference>
<feature type="transmembrane region" description="Helical" evidence="13">
    <location>
        <begin position="387"/>
        <end position="409"/>
    </location>
</feature>
<evidence type="ECO:0000256" key="12">
    <source>
        <dbReference type="RuleBase" id="RU362091"/>
    </source>
</evidence>
<feature type="transmembrane region" description="Helical" evidence="13">
    <location>
        <begin position="222"/>
        <end position="247"/>
    </location>
</feature>
<evidence type="ECO:0000256" key="3">
    <source>
        <dbReference type="ARBA" id="ARBA00022448"/>
    </source>
</evidence>
<evidence type="ECO:0008006" key="16">
    <source>
        <dbReference type="Google" id="ProtNLM"/>
    </source>
</evidence>
<dbReference type="GO" id="GO:0015293">
    <property type="term" value="F:symporter activity"/>
    <property type="evidence" value="ECO:0007669"/>
    <property type="project" value="UniProtKB-KW"/>
</dbReference>
<proteinExistence type="inferred from homology"/>
<dbReference type="RefSeq" id="WP_097381894.1">
    <property type="nucleotide sequence ID" value="NZ_NXNI01000002.1"/>
</dbReference>
<dbReference type="OrthoDB" id="9779at2157"/>
<evidence type="ECO:0000256" key="13">
    <source>
        <dbReference type="SAM" id="Phobius"/>
    </source>
</evidence>
<dbReference type="EMBL" id="NXNI01000002">
    <property type="protein sequence ID" value="PCR88877.1"/>
    <property type="molecule type" value="Genomic_DNA"/>
</dbReference>
<keyword evidence="11" id="KW-0739">Sodium transport</keyword>
<keyword evidence="3" id="KW-0813">Transport</keyword>
<feature type="transmembrane region" description="Helical" evidence="13">
    <location>
        <begin position="6"/>
        <end position="27"/>
    </location>
</feature>
<evidence type="ECO:0000256" key="7">
    <source>
        <dbReference type="ARBA" id="ARBA00022989"/>
    </source>
</evidence>
<feature type="transmembrane region" description="Helical" evidence="13">
    <location>
        <begin position="268"/>
        <end position="293"/>
    </location>
</feature>
<keyword evidence="6" id="KW-0769">Symport</keyword>
<dbReference type="Gene3D" id="1.20.1730.10">
    <property type="entry name" value="Sodium/glucose cotransporter"/>
    <property type="match status" value="1"/>
</dbReference>
<feature type="transmembrane region" description="Helical" evidence="13">
    <location>
        <begin position="359"/>
        <end position="381"/>
    </location>
</feature>
<accession>A0A2A5QPX2</accession>
<evidence type="ECO:0000256" key="10">
    <source>
        <dbReference type="ARBA" id="ARBA00023136"/>
    </source>
</evidence>
<dbReference type="PROSITE" id="PS50283">
    <property type="entry name" value="NA_SOLUT_SYMP_3"/>
    <property type="match status" value="1"/>
</dbReference>
<reference evidence="14 15" key="1">
    <citation type="submission" date="2017-09" db="EMBL/GenBank/DDBJ databases">
        <title>Genome sequences of Natrinema ejinorence JCM 13890T.</title>
        <authorList>
            <person name="Roh S.W."/>
            <person name="Kim Y.B."/>
            <person name="Kim J.Y."/>
        </authorList>
    </citation>
    <scope>NUCLEOTIDE SEQUENCE [LARGE SCALE GENOMIC DNA]</scope>
    <source>
        <strain evidence="14 15">JCM 13890</strain>
    </source>
</reference>
<name>A0A2A5QPX2_9EURY</name>
<dbReference type="Proteomes" id="UP000219689">
    <property type="component" value="Unassembled WGS sequence"/>
</dbReference>
<comment type="subcellular location">
    <subcellularLocation>
        <location evidence="1">Cell membrane</location>
        <topology evidence="1">Multi-pass membrane protein</topology>
    </subcellularLocation>
</comment>
<dbReference type="GO" id="GO:0005886">
    <property type="term" value="C:plasma membrane"/>
    <property type="evidence" value="ECO:0007669"/>
    <property type="project" value="UniProtKB-SubCell"/>
</dbReference>